<dbReference type="PANTHER" id="PTHR46481:SF11">
    <property type="entry name" value="ZINC FINGER BED DOMAIN-CONTAINING PROTEIN RICESLEEPER 2-LIKE"/>
    <property type="match status" value="1"/>
</dbReference>
<dbReference type="PANTHER" id="PTHR46481">
    <property type="entry name" value="ZINC FINGER BED DOMAIN-CONTAINING PROTEIN 4"/>
    <property type="match status" value="1"/>
</dbReference>
<keyword evidence="3" id="KW-1185">Reference proteome</keyword>
<reference evidence="2" key="1">
    <citation type="submission" date="2020-07" db="EMBL/GenBank/DDBJ databases">
        <title>Genome sequence and genetic diversity analysis of an under-domesticated orphan crop, white fonio (Digitaria exilis).</title>
        <authorList>
            <person name="Bennetzen J.L."/>
            <person name="Chen S."/>
            <person name="Ma X."/>
            <person name="Wang X."/>
            <person name="Yssel A.E.J."/>
            <person name="Chaluvadi S.R."/>
            <person name="Johnson M."/>
            <person name="Gangashetty P."/>
            <person name="Hamidou F."/>
            <person name="Sanogo M.D."/>
            <person name="Zwaenepoel A."/>
            <person name="Wallace J."/>
            <person name="Van De Peer Y."/>
            <person name="Van Deynze A."/>
        </authorList>
    </citation>
    <scope>NUCLEOTIDE SEQUENCE</scope>
    <source>
        <tissue evidence="2">Leaves</tissue>
    </source>
</reference>
<dbReference type="AlphaFoldDB" id="A0A835BLW0"/>
<gene>
    <name evidence="2" type="ORF">HU200_033333</name>
</gene>
<comment type="caution">
    <text evidence="2">The sequence shown here is derived from an EMBL/GenBank/DDBJ whole genome shotgun (WGS) entry which is preliminary data.</text>
</comment>
<dbReference type="InterPro" id="IPR052035">
    <property type="entry name" value="ZnF_BED_domain_contain"/>
</dbReference>
<dbReference type="InterPro" id="IPR008906">
    <property type="entry name" value="HATC_C_dom"/>
</dbReference>
<feature type="domain" description="HAT C-terminal dimerisation" evidence="1">
    <location>
        <begin position="281"/>
        <end position="318"/>
    </location>
</feature>
<sequence>MIIVHEYPLSMVDHVGFRKFCAALQPTFKVVSRNTIRKDIFDMYLVQKQSTVNYIKKLGSRVAVTTDLWTANHQRRGYMAVTAHFLDEDWKLKSFLIRFIYVPAPHTTEVIAEVLHEVLLDWHIERNLSTITLDNYSVNDNLMKTMIGTDGDDLTKYKAVIEGKLPLSSFMLKGKLIHMRCAAHILNLIVKDGMSVMEKGIDKIRDSVAYCVAMDAVNKVKELIYSLILEYQDSMEDVATTDGAQTISSAPTQIDHEDWADTFDDYMSKQPAVSSTYVRTELDFYLEEALLPRTQELDIVQWWKHAGLKYPILQKIARSQSTFVGALMTCLEEKEEEMV</sequence>
<evidence type="ECO:0000313" key="2">
    <source>
        <dbReference type="EMBL" id="KAF8701996.1"/>
    </source>
</evidence>
<dbReference type="SUPFAM" id="SSF53098">
    <property type="entry name" value="Ribonuclease H-like"/>
    <property type="match status" value="1"/>
</dbReference>
<dbReference type="InterPro" id="IPR012337">
    <property type="entry name" value="RNaseH-like_sf"/>
</dbReference>
<evidence type="ECO:0000259" key="1">
    <source>
        <dbReference type="Pfam" id="PF05699"/>
    </source>
</evidence>
<dbReference type="EMBL" id="JACEFO010001795">
    <property type="protein sequence ID" value="KAF8701996.1"/>
    <property type="molecule type" value="Genomic_DNA"/>
</dbReference>
<dbReference type="GO" id="GO:0046983">
    <property type="term" value="F:protein dimerization activity"/>
    <property type="evidence" value="ECO:0007669"/>
    <property type="project" value="InterPro"/>
</dbReference>
<proteinExistence type="predicted"/>
<organism evidence="2 3">
    <name type="scientific">Digitaria exilis</name>
    <dbReference type="NCBI Taxonomy" id="1010633"/>
    <lineage>
        <taxon>Eukaryota</taxon>
        <taxon>Viridiplantae</taxon>
        <taxon>Streptophyta</taxon>
        <taxon>Embryophyta</taxon>
        <taxon>Tracheophyta</taxon>
        <taxon>Spermatophyta</taxon>
        <taxon>Magnoliopsida</taxon>
        <taxon>Liliopsida</taxon>
        <taxon>Poales</taxon>
        <taxon>Poaceae</taxon>
        <taxon>PACMAD clade</taxon>
        <taxon>Panicoideae</taxon>
        <taxon>Panicodae</taxon>
        <taxon>Paniceae</taxon>
        <taxon>Anthephorinae</taxon>
        <taxon>Digitaria</taxon>
    </lineage>
</organism>
<dbReference type="Proteomes" id="UP000636709">
    <property type="component" value="Unassembled WGS sequence"/>
</dbReference>
<protein>
    <recommendedName>
        <fullName evidence="1">HAT C-terminal dimerisation domain-containing protein</fullName>
    </recommendedName>
</protein>
<dbReference type="OrthoDB" id="1900170at2759"/>
<name>A0A835BLW0_9POAL</name>
<dbReference type="Pfam" id="PF05699">
    <property type="entry name" value="Dimer_Tnp_hAT"/>
    <property type="match status" value="1"/>
</dbReference>
<evidence type="ECO:0000313" key="3">
    <source>
        <dbReference type="Proteomes" id="UP000636709"/>
    </source>
</evidence>
<accession>A0A835BLW0</accession>